<dbReference type="AlphaFoldDB" id="F4RDF5"/>
<evidence type="ECO:0000313" key="2">
    <source>
        <dbReference type="Proteomes" id="UP000001072"/>
    </source>
</evidence>
<proteinExistence type="predicted"/>
<name>F4RDF5_MELLP</name>
<gene>
    <name evidence="1" type="ORF">MELLADRAFT_104063</name>
</gene>
<reference evidence="2" key="1">
    <citation type="journal article" date="2011" name="Proc. Natl. Acad. Sci. U.S.A.">
        <title>Obligate biotrophy features unraveled by the genomic analysis of rust fungi.</title>
        <authorList>
            <person name="Duplessis S."/>
            <person name="Cuomo C.A."/>
            <person name="Lin Y.-C."/>
            <person name="Aerts A."/>
            <person name="Tisserant E."/>
            <person name="Veneault-Fourrey C."/>
            <person name="Joly D.L."/>
            <person name="Hacquard S."/>
            <person name="Amselem J."/>
            <person name="Cantarel B.L."/>
            <person name="Chiu R."/>
            <person name="Coutinho P.M."/>
            <person name="Feau N."/>
            <person name="Field M."/>
            <person name="Frey P."/>
            <person name="Gelhaye E."/>
            <person name="Goldberg J."/>
            <person name="Grabherr M.G."/>
            <person name="Kodira C.D."/>
            <person name="Kohler A."/>
            <person name="Kuees U."/>
            <person name="Lindquist E.A."/>
            <person name="Lucas S.M."/>
            <person name="Mago R."/>
            <person name="Mauceli E."/>
            <person name="Morin E."/>
            <person name="Murat C."/>
            <person name="Pangilinan J.L."/>
            <person name="Park R."/>
            <person name="Pearson M."/>
            <person name="Quesneville H."/>
            <person name="Rouhier N."/>
            <person name="Sakthikumar S."/>
            <person name="Salamov A.A."/>
            <person name="Schmutz J."/>
            <person name="Selles B."/>
            <person name="Shapiro H."/>
            <person name="Tanguay P."/>
            <person name="Tuskan G.A."/>
            <person name="Henrissat B."/>
            <person name="Van de Peer Y."/>
            <person name="Rouze P."/>
            <person name="Ellis J.G."/>
            <person name="Dodds P.N."/>
            <person name="Schein J.E."/>
            <person name="Zhong S."/>
            <person name="Hamelin R.C."/>
            <person name="Grigoriev I.V."/>
            <person name="Szabo L.J."/>
            <person name="Martin F."/>
        </authorList>
    </citation>
    <scope>NUCLEOTIDE SEQUENCE [LARGE SCALE GENOMIC DNA]</scope>
    <source>
        <strain evidence="2">98AG31 / pathotype 3-4-7</strain>
    </source>
</reference>
<dbReference type="InParanoid" id="F4RDF5"/>
<dbReference type="Proteomes" id="UP000001072">
    <property type="component" value="Unassembled WGS sequence"/>
</dbReference>
<dbReference type="VEuPathDB" id="FungiDB:MELLADRAFT_104063"/>
<keyword evidence="2" id="KW-1185">Reference proteome</keyword>
<dbReference type="GeneID" id="18922155"/>
<protein>
    <submittedName>
        <fullName evidence="1">Uncharacterized protein</fullName>
    </submittedName>
</protein>
<sequence>MTRCIEFPGRKYDSERARCKDETITYNRYWSPQFGVDLFRNPYLLAGSGKQVAKQVFAWSDELARCDSWIIKSAVGRFLKRVAPSNTVHREGWSLPYRKRALGANWRSTKCWA</sequence>
<dbReference type="HOGENOM" id="CLU_2134054_0_0_1"/>
<dbReference type="KEGG" id="mlr:MELLADRAFT_104063"/>
<dbReference type="RefSeq" id="XP_007407119.1">
    <property type="nucleotide sequence ID" value="XM_007407057.1"/>
</dbReference>
<organism evidence="2">
    <name type="scientific">Melampsora larici-populina (strain 98AG31 / pathotype 3-4-7)</name>
    <name type="common">Poplar leaf rust fungus</name>
    <dbReference type="NCBI Taxonomy" id="747676"/>
    <lineage>
        <taxon>Eukaryota</taxon>
        <taxon>Fungi</taxon>
        <taxon>Dikarya</taxon>
        <taxon>Basidiomycota</taxon>
        <taxon>Pucciniomycotina</taxon>
        <taxon>Pucciniomycetes</taxon>
        <taxon>Pucciniales</taxon>
        <taxon>Melampsoraceae</taxon>
        <taxon>Melampsora</taxon>
    </lineage>
</organism>
<accession>F4RDF5</accession>
<evidence type="ECO:0000313" key="1">
    <source>
        <dbReference type="EMBL" id="EGG09392.1"/>
    </source>
</evidence>
<dbReference type="EMBL" id="GL883097">
    <property type="protein sequence ID" value="EGG09392.1"/>
    <property type="molecule type" value="Genomic_DNA"/>
</dbReference>